<dbReference type="KEGG" id="plum:A4R40_03655"/>
<name>A0A6L9JU95_PHOLM</name>
<protein>
    <submittedName>
        <fullName evidence="1">Uncharacterized protein</fullName>
    </submittedName>
</protein>
<dbReference type="OMA" id="YSAFATH"/>
<dbReference type="Proteomes" id="UP000479300">
    <property type="component" value="Unassembled WGS sequence"/>
</dbReference>
<proteinExistence type="predicted"/>
<dbReference type="AlphaFoldDB" id="A0A6L9JU95"/>
<reference evidence="1 2" key="1">
    <citation type="submission" date="2019-12" db="EMBL/GenBank/DDBJ databases">
        <title>Engineering Photorhabdus to improve their lethality against agricultural pests.</title>
        <authorList>
            <person name="Machado R.A.R."/>
        </authorList>
    </citation>
    <scope>NUCLEOTIDE SEQUENCE [LARGE SCALE GENOMIC DNA]</scope>
    <source>
        <strain evidence="1 2">EN01</strain>
    </source>
</reference>
<comment type="caution">
    <text evidence="1">The sequence shown here is derived from an EMBL/GenBank/DDBJ whole genome shotgun (WGS) entry which is preliminary data.</text>
</comment>
<gene>
    <name evidence="1" type="ORF">GPY51_16560</name>
</gene>
<evidence type="ECO:0000313" key="2">
    <source>
        <dbReference type="Proteomes" id="UP000479300"/>
    </source>
</evidence>
<accession>A0A6L9JU95</accession>
<dbReference type="GeneID" id="48847023"/>
<dbReference type="EMBL" id="WSFA01000042">
    <property type="protein sequence ID" value="NDL40331.1"/>
    <property type="molecule type" value="Genomic_DNA"/>
</dbReference>
<evidence type="ECO:0000313" key="1">
    <source>
        <dbReference type="EMBL" id="NDL40331.1"/>
    </source>
</evidence>
<dbReference type="RefSeq" id="WP_011145105.1">
    <property type="nucleotide sequence ID" value="NZ_CAWPGE010000007.1"/>
</dbReference>
<organism evidence="1 2">
    <name type="scientific">Photorhabdus laumondii subsp. laumondii</name>
    <name type="common">Photorhabdus luminescens subsp. laumondii</name>
    <dbReference type="NCBI Taxonomy" id="141679"/>
    <lineage>
        <taxon>Bacteria</taxon>
        <taxon>Pseudomonadati</taxon>
        <taxon>Pseudomonadota</taxon>
        <taxon>Gammaproteobacteria</taxon>
        <taxon>Enterobacterales</taxon>
        <taxon>Morganellaceae</taxon>
        <taxon>Photorhabdus</taxon>
    </lineage>
</organism>
<sequence length="59" mass="6622">MYNSGLETSLYEVIFEKAAKGYSESLLNFISLACDINEDVYSAFATHDEKKNIDVVNNP</sequence>